<dbReference type="Pfam" id="PF17668">
    <property type="entry name" value="Acetyltransf_17"/>
    <property type="match status" value="1"/>
</dbReference>
<dbReference type="SUPFAM" id="SSF55718">
    <property type="entry name" value="SCP-like"/>
    <property type="match status" value="1"/>
</dbReference>
<dbReference type="InterPro" id="IPR025559">
    <property type="entry name" value="Eis_dom"/>
</dbReference>
<dbReference type="InterPro" id="IPR036527">
    <property type="entry name" value="SCP2_sterol-bd_dom_sf"/>
</dbReference>
<name>A0A383RE34_PAEAL</name>
<keyword evidence="2" id="KW-0808">Transferase</keyword>
<dbReference type="InterPro" id="IPR000182">
    <property type="entry name" value="GNAT_dom"/>
</dbReference>
<sequence length="406" mass="47656">MSRQELQERLKMRDVEIRHGEQFNALLRYVFQVTNHDLQALGWENREITQAKLPVLKQADVLGWFDGDKLISQLAVYPFQVNIFGQIYEMGGLTGVGTYPEYANLGLMNKLMRQALTNMRKRKQSVSYLYPYSIPYYRRKGWEIISDKISFDVKDTQLPKLKTVPGNVERVTIEHPDVRQVYHRFALLTHGAMLRNELAWEEYLRWDLDDMTVAVYYDSNHEPTGYLLYWIAEEVFYMKEMVYVNQEARNGLWNFISAHFSMVTRVKGHIYTDEPLAFLLEDSDIKEIIAPYYMARIVDIGLFLEQYPFQPQEAPCSFTFVLHDPMLEWNQGVFTLTVDEQGNGHLTKGGNQRDAEFDIQTLTTMLMGYKRPSYLAKIGRFQANEATIDLLEKLIIRQIPYFSDYF</sequence>
<dbReference type="InterPro" id="IPR051554">
    <property type="entry name" value="Acetyltransferase_Eis"/>
</dbReference>
<dbReference type="SUPFAM" id="SSF55729">
    <property type="entry name" value="Acyl-CoA N-acyltransferases (Nat)"/>
    <property type="match status" value="1"/>
</dbReference>
<gene>
    <name evidence="2" type="ORF">PBLR_13525</name>
</gene>
<dbReference type="GO" id="GO:0034069">
    <property type="term" value="F:aminoglycoside N-acetyltransferase activity"/>
    <property type="evidence" value="ECO:0007669"/>
    <property type="project" value="TreeGrafter"/>
</dbReference>
<dbReference type="InterPro" id="IPR041380">
    <property type="entry name" value="Acetyltransf_17"/>
</dbReference>
<dbReference type="PROSITE" id="PS51186">
    <property type="entry name" value="GNAT"/>
    <property type="match status" value="1"/>
</dbReference>
<dbReference type="Pfam" id="PF13530">
    <property type="entry name" value="SCP2_2"/>
    <property type="match status" value="1"/>
</dbReference>
<dbReference type="Pfam" id="PF13527">
    <property type="entry name" value="Acetyltransf_9"/>
    <property type="match status" value="1"/>
</dbReference>
<dbReference type="PANTHER" id="PTHR37817">
    <property type="entry name" value="N-ACETYLTRANSFERASE EIS"/>
    <property type="match status" value="1"/>
</dbReference>
<evidence type="ECO:0000313" key="3">
    <source>
        <dbReference type="Proteomes" id="UP000304148"/>
    </source>
</evidence>
<organism evidence="2 3">
    <name type="scientific">Paenibacillus alvei</name>
    <name type="common">Bacillus alvei</name>
    <dbReference type="NCBI Taxonomy" id="44250"/>
    <lineage>
        <taxon>Bacteria</taxon>
        <taxon>Bacillati</taxon>
        <taxon>Bacillota</taxon>
        <taxon>Bacilli</taxon>
        <taxon>Bacillales</taxon>
        <taxon>Paenibacillaceae</taxon>
        <taxon>Paenibacillus</taxon>
    </lineage>
</organism>
<evidence type="ECO:0000259" key="1">
    <source>
        <dbReference type="PROSITE" id="PS51186"/>
    </source>
</evidence>
<accession>A0A383RE34</accession>
<reference evidence="3" key="1">
    <citation type="submission" date="2018-08" db="EMBL/GenBank/DDBJ databases">
        <authorList>
            <person name="Chevrot R."/>
        </authorList>
    </citation>
    <scope>NUCLEOTIDE SEQUENCE [LARGE SCALE GENOMIC DNA]</scope>
</reference>
<dbReference type="EMBL" id="LS992241">
    <property type="protein sequence ID" value="SYX85103.1"/>
    <property type="molecule type" value="Genomic_DNA"/>
</dbReference>
<feature type="domain" description="N-acetyltransferase" evidence="1">
    <location>
        <begin position="10"/>
        <end position="165"/>
    </location>
</feature>
<dbReference type="RefSeq" id="WP_138186834.1">
    <property type="nucleotide sequence ID" value="NZ_LS992241.1"/>
</dbReference>
<dbReference type="Proteomes" id="UP000304148">
    <property type="component" value="Chromosome"/>
</dbReference>
<dbReference type="InterPro" id="IPR016181">
    <property type="entry name" value="Acyl_CoA_acyltransferase"/>
</dbReference>
<dbReference type="Gene3D" id="3.40.630.30">
    <property type="match status" value="2"/>
</dbReference>
<dbReference type="GO" id="GO:0030649">
    <property type="term" value="P:aminoglycoside antibiotic catabolic process"/>
    <property type="evidence" value="ECO:0007669"/>
    <property type="project" value="TreeGrafter"/>
</dbReference>
<dbReference type="AlphaFoldDB" id="A0A383RE34"/>
<evidence type="ECO:0000313" key="2">
    <source>
        <dbReference type="EMBL" id="SYX85103.1"/>
    </source>
</evidence>
<dbReference type="PANTHER" id="PTHR37817:SF1">
    <property type="entry name" value="N-ACETYLTRANSFERASE EIS"/>
    <property type="match status" value="1"/>
</dbReference>
<proteinExistence type="predicted"/>
<protein>
    <submittedName>
        <fullName evidence="2">GNAT family acetyltransferase</fullName>
    </submittedName>
</protein>
<dbReference type="Gene3D" id="3.30.1050.10">
    <property type="entry name" value="SCP2 sterol-binding domain"/>
    <property type="match status" value="1"/>
</dbReference>